<reference evidence="2 3" key="1">
    <citation type="submission" date="2024-10" db="EMBL/GenBank/DDBJ databases">
        <authorList>
            <person name="Kim D."/>
        </authorList>
    </citation>
    <scope>NUCLEOTIDE SEQUENCE [LARGE SCALE GENOMIC DNA]</scope>
    <source>
        <strain evidence="2">Taebaek</strain>
    </source>
</reference>
<accession>A0ABD2K9T4</accession>
<protein>
    <submittedName>
        <fullName evidence="2">Uncharacterized protein</fullName>
    </submittedName>
</protein>
<comment type="caution">
    <text evidence="2">The sequence shown here is derived from an EMBL/GenBank/DDBJ whole genome shotgun (WGS) entry which is preliminary data.</text>
</comment>
<keyword evidence="1" id="KW-0732">Signal</keyword>
<proteinExistence type="predicted"/>
<dbReference type="PROSITE" id="PS51257">
    <property type="entry name" value="PROKAR_LIPOPROTEIN"/>
    <property type="match status" value="1"/>
</dbReference>
<evidence type="ECO:0000256" key="1">
    <source>
        <dbReference type="SAM" id="SignalP"/>
    </source>
</evidence>
<evidence type="ECO:0000313" key="3">
    <source>
        <dbReference type="Proteomes" id="UP001620645"/>
    </source>
</evidence>
<evidence type="ECO:0000313" key="2">
    <source>
        <dbReference type="EMBL" id="KAL3099693.1"/>
    </source>
</evidence>
<organism evidence="2 3">
    <name type="scientific">Heterodera schachtii</name>
    <name type="common">Sugarbeet cyst nematode worm</name>
    <name type="synonym">Tylenchus schachtii</name>
    <dbReference type="NCBI Taxonomy" id="97005"/>
    <lineage>
        <taxon>Eukaryota</taxon>
        <taxon>Metazoa</taxon>
        <taxon>Ecdysozoa</taxon>
        <taxon>Nematoda</taxon>
        <taxon>Chromadorea</taxon>
        <taxon>Rhabditida</taxon>
        <taxon>Tylenchina</taxon>
        <taxon>Tylenchomorpha</taxon>
        <taxon>Tylenchoidea</taxon>
        <taxon>Heteroderidae</taxon>
        <taxon>Heteroderinae</taxon>
        <taxon>Heterodera</taxon>
    </lineage>
</organism>
<keyword evidence="3" id="KW-1185">Reference proteome</keyword>
<dbReference type="EMBL" id="JBICCN010000039">
    <property type="protein sequence ID" value="KAL3099693.1"/>
    <property type="molecule type" value="Genomic_DNA"/>
</dbReference>
<feature type="chain" id="PRO_5044791095" evidence="1">
    <location>
        <begin position="26"/>
        <end position="124"/>
    </location>
</feature>
<gene>
    <name evidence="2" type="ORF">niasHS_003148</name>
</gene>
<feature type="signal peptide" evidence="1">
    <location>
        <begin position="1"/>
        <end position="25"/>
    </location>
</feature>
<dbReference type="AlphaFoldDB" id="A0ABD2K9T4"/>
<sequence length="124" mass="14254">MNSSKTIPLLFLLIIAFSCLSQTNALLAAPYFNSLYQFGQPNTEDGNLDNFWSIQYPSTDEQLYDMSSPEKRNFYTHFWRSIAQRMPSYRGGNGRISSLAERSAKVDVDKRTPWIDRMDAIRTG</sequence>
<dbReference type="Proteomes" id="UP001620645">
    <property type="component" value="Unassembled WGS sequence"/>
</dbReference>
<name>A0ABD2K9T4_HETSC</name>